<dbReference type="SUPFAM" id="SSF52467">
    <property type="entry name" value="DHS-like NAD/FAD-binding domain"/>
    <property type="match status" value="1"/>
</dbReference>
<dbReference type="PROSITE" id="PS00187">
    <property type="entry name" value="TPP_ENZYMES"/>
    <property type="match status" value="1"/>
</dbReference>
<evidence type="ECO:0000256" key="7">
    <source>
        <dbReference type="ARBA" id="ARBA00022723"/>
    </source>
</evidence>
<dbReference type="InterPro" id="IPR011766">
    <property type="entry name" value="TPP_enzyme_TPP-bd"/>
</dbReference>
<dbReference type="CDD" id="cd02015">
    <property type="entry name" value="TPP_AHAS"/>
    <property type="match status" value="1"/>
</dbReference>
<dbReference type="SUPFAM" id="SSF52518">
    <property type="entry name" value="Thiamin diphosphate-binding fold (THDP-binding)"/>
    <property type="match status" value="2"/>
</dbReference>
<accession>A0ABR9ZRI2</accession>
<evidence type="ECO:0000256" key="1">
    <source>
        <dbReference type="ARBA" id="ARBA00004974"/>
    </source>
</evidence>
<dbReference type="InterPro" id="IPR012000">
    <property type="entry name" value="Thiamin_PyroP_enz_cen_dom"/>
</dbReference>
<dbReference type="Gene3D" id="3.40.50.970">
    <property type="match status" value="2"/>
</dbReference>
<keyword evidence="17" id="KW-1185">Reference proteome</keyword>
<comment type="similarity">
    <text evidence="3 12">Belongs to the TPP enzyme family.</text>
</comment>
<evidence type="ECO:0000256" key="11">
    <source>
        <dbReference type="ARBA" id="ARBA00048670"/>
    </source>
</evidence>
<dbReference type="EC" id="2.2.1.6" evidence="4 12"/>
<dbReference type="InterPro" id="IPR000399">
    <property type="entry name" value="TPP-bd_CS"/>
</dbReference>
<keyword evidence="7 12" id="KW-0479">Metal-binding</keyword>
<dbReference type="PANTHER" id="PTHR18968">
    <property type="entry name" value="THIAMINE PYROPHOSPHATE ENZYMES"/>
    <property type="match status" value="1"/>
</dbReference>
<dbReference type="InterPro" id="IPR012846">
    <property type="entry name" value="Acetolactate_synth_lsu"/>
</dbReference>
<dbReference type="Pfam" id="PF02775">
    <property type="entry name" value="TPP_enzyme_C"/>
    <property type="match status" value="1"/>
</dbReference>
<evidence type="ECO:0000256" key="9">
    <source>
        <dbReference type="ARBA" id="ARBA00023052"/>
    </source>
</evidence>
<dbReference type="InterPro" id="IPR039368">
    <property type="entry name" value="AHAS_TPP"/>
</dbReference>
<dbReference type="Pfam" id="PF02776">
    <property type="entry name" value="TPP_enzyme_N"/>
    <property type="match status" value="1"/>
</dbReference>
<feature type="domain" description="Thiamine pyrophosphate enzyme N-terminal TPP-binding" evidence="15">
    <location>
        <begin position="4"/>
        <end position="120"/>
    </location>
</feature>
<dbReference type="EMBL" id="JADKNH010000004">
    <property type="protein sequence ID" value="MBF4693072.1"/>
    <property type="molecule type" value="Genomic_DNA"/>
</dbReference>
<evidence type="ECO:0000313" key="17">
    <source>
        <dbReference type="Proteomes" id="UP000614200"/>
    </source>
</evidence>
<dbReference type="RefSeq" id="WP_194701303.1">
    <property type="nucleotide sequence ID" value="NZ_JADKNH010000004.1"/>
</dbReference>
<dbReference type="Pfam" id="PF00205">
    <property type="entry name" value="TPP_enzyme_M"/>
    <property type="match status" value="1"/>
</dbReference>
<protein>
    <recommendedName>
        <fullName evidence="4 12">Acetolactate synthase</fullName>
        <ecNumber evidence="4 12">2.2.1.6</ecNumber>
    </recommendedName>
</protein>
<evidence type="ECO:0000256" key="2">
    <source>
        <dbReference type="ARBA" id="ARBA00005025"/>
    </source>
</evidence>
<evidence type="ECO:0000256" key="4">
    <source>
        <dbReference type="ARBA" id="ARBA00013145"/>
    </source>
</evidence>
<dbReference type="Gene3D" id="3.40.50.1220">
    <property type="entry name" value="TPP-binding domain"/>
    <property type="match status" value="1"/>
</dbReference>
<evidence type="ECO:0000313" key="16">
    <source>
        <dbReference type="EMBL" id="MBF4693072.1"/>
    </source>
</evidence>
<feature type="domain" description="Thiamine pyrophosphate enzyme TPP-binding" evidence="14">
    <location>
        <begin position="382"/>
        <end position="530"/>
    </location>
</feature>
<keyword evidence="9 12" id="KW-0786">Thiamine pyrophosphate</keyword>
<comment type="caution">
    <text evidence="16">The sequence shown here is derived from an EMBL/GenBank/DDBJ whole genome shotgun (WGS) entry which is preliminary data.</text>
</comment>
<feature type="domain" description="Thiamine pyrophosphate enzyme central" evidence="13">
    <location>
        <begin position="193"/>
        <end position="325"/>
    </location>
</feature>
<dbReference type="GO" id="GO:0003984">
    <property type="term" value="F:acetolactate synthase activity"/>
    <property type="evidence" value="ECO:0007669"/>
    <property type="project" value="UniProtKB-EC"/>
</dbReference>
<comment type="cofactor">
    <cofactor evidence="12">
        <name>thiamine diphosphate</name>
        <dbReference type="ChEBI" id="CHEBI:58937"/>
    </cofactor>
    <text evidence="12">Binds 1 thiamine pyrophosphate per subunit.</text>
</comment>
<dbReference type="CDD" id="cd07035">
    <property type="entry name" value="TPP_PYR_POX_like"/>
    <property type="match status" value="1"/>
</dbReference>
<dbReference type="InterPro" id="IPR029035">
    <property type="entry name" value="DHS-like_NAD/FAD-binding_dom"/>
</dbReference>
<keyword evidence="6 12" id="KW-0808">Transferase</keyword>
<gene>
    <name evidence="16" type="primary">ilvB</name>
    <name evidence="16" type="ORF">ISU02_08070</name>
</gene>
<reference evidence="16 17" key="1">
    <citation type="submission" date="2020-11" db="EMBL/GenBank/DDBJ databases">
        <title>Fusibacter basophilias sp. nov.</title>
        <authorList>
            <person name="Qiu D."/>
        </authorList>
    </citation>
    <scope>NUCLEOTIDE SEQUENCE [LARGE SCALE GENOMIC DNA]</scope>
    <source>
        <strain evidence="16 17">Q10-2</strain>
    </source>
</reference>
<evidence type="ECO:0000259" key="13">
    <source>
        <dbReference type="Pfam" id="PF00205"/>
    </source>
</evidence>
<sequence>MLKNGAQILLDLLYESGIDTIFGYPGGAVIPLYHELGAQYDRFTHIRTSHEQGAVHAADGYARSTGKLGVCFATSGPGVTNTVTGIATAYLDSSPLLVISGQVPTALLGKDSFQEIDITGMCMSITKYSVLVRKIEDLEKIIRKAIKIATSGRPGPVLIDIPKDLFIKEVEFPRYPDYEYEMSQPKIDLEKVQYACALINQSERPIVYAGGGIRIAEAHEGLRRFCVDKEIPVVNTLMSLGTFPRTHELSLGMVGMHGYPEANMAITKSDLIIAIGARFSDRVIGNPKDFAEHAKVIHVDFDLTEFSKNIDADVDICGDLNVILEHFNQNVEERHRGPWLKEIKVYCVEQQISETMGEGLPPKDVIETVHESLGGTSIIATDVGQHQMWTAQYFKFQNQRQFITSGGLGTMGFGLGAAIGAKMGNPDKHVVLITGDGSFRMNNNELATVMDYNIPMLIILFNNSVLGMVRQWQKLFQAGRYAETTLSTHMDYCKLASAYGIESIKARSIFELKQSVERFKKSGKAMFIECKINKNEDVYPIVPPGKSIDQYLTR</sequence>
<evidence type="ECO:0000256" key="8">
    <source>
        <dbReference type="ARBA" id="ARBA00022842"/>
    </source>
</evidence>
<dbReference type="Proteomes" id="UP000614200">
    <property type="component" value="Unassembled WGS sequence"/>
</dbReference>
<keyword evidence="8 12" id="KW-0460">Magnesium</keyword>
<comment type="cofactor">
    <cofactor evidence="12">
        <name>Mg(2+)</name>
        <dbReference type="ChEBI" id="CHEBI:18420"/>
    </cofactor>
    <text evidence="12">Binds 1 Mg(2+) ion per subunit.</text>
</comment>
<evidence type="ECO:0000256" key="3">
    <source>
        <dbReference type="ARBA" id="ARBA00007812"/>
    </source>
</evidence>
<dbReference type="NCBIfam" id="TIGR00118">
    <property type="entry name" value="acolac_lg"/>
    <property type="match status" value="1"/>
</dbReference>
<comment type="pathway">
    <text evidence="2 12">Amino-acid biosynthesis; L-valine biosynthesis; L-valine from pyruvate: step 1/4.</text>
</comment>
<keyword evidence="5 12" id="KW-0028">Amino-acid biosynthesis</keyword>
<dbReference type="InterPro" id="IPR029061">
    <property type="entry name" value="THDP-binding"/>
</dbReference>
<comment type="catalytic activity">
    <reaction evidence="11 12">
        <text>2 pyruvate + H(+) = (2S)-2-acetolactate + CO2</text>
        <dbReference type="Rhea" id="RHEA:25249"/>
        <dbReference type="ChEBI" id="CHEBI:15361"/>
        <dbReference type="ChEBI" id="CHEBI:15378"/>
        <dbReference type="ChEBI" id="CHEBI:16526"/>
        <dbReference type="ChEBI" id="CHEBI:58476"/>
        <dbReference type="EC" id="2.2.1.6"/>
    </reaction>
</comment>
<organism evidence="16 17">
    <name type="scientific">Fusibacter ferrireducens</name>
    <dbReference type="NCBI Taxonomy" id="2785058"/>
    <lineage>
        <taxon>Bacteria</taxon>
        <taxon>Bacillati</taxon>
        <taxon>Bacillota</taxon>
        <taxon>Clostridia</taxon>
        <taxon>Eubacteriales</taxon>
        <taxon>Eubacteriales Family XII. Incertae Sedis</taxon>
        <taxon>Fusibacter</taxon>
    </lineage>
</organism>
<comment type="pathway">
    <text evidence="1 12">Amino-acid biosynthesis; L-isoleucine biosynthesis; L-isoleucine from 2-oxobutanoate: step 1/4.</text>
</comment>
<evidence type="ECO:0000256" key="6">
    <source>
        <dbReference type="ARBA" id="ARBA00022679"/>
    </source>
</evidence>
<evidence type="ECO:0000259" key="15">
    <source>
        <dbReference type="Pfam" id="PF02776"/>
    </source>
</evidence>
<proteinExistence type="inferred from homology"/>
<dbReference type="InterPro" id="IPR012001">
    <property type="entry name" value="Thiamin_PyroP_enz_TPP-bd_dom"/>
</dbReference>
<evidence type="ECO:0000259" key="14">
    <source>
        <dbReference type="Pfam" id="PF02775"/>
    </source>
</evidence>
<name>A0ABR9ZRI2_9FIRM</name>
<evidence type="ECO:0000256" key="12">
    <source>
        <dbReference type="RuleBase" id="RU003591"/>
    </source>
</evidence>
<dbReference type="InterPro" id="IPR045229">
    <property type="entry name" value="TPP_enz"/>
</dbReference>
<dbReference type="PANTHER" id="PTHR18968:SF13">
    <property type="entry name" value="ACETOLACTATE SYNTHASE CATALYTIC SUBUNIT, MITOCHONDRIAL"/>
    <property type="match status" value="1"/>
</dbReference>
<evidence type="ECO:0000256" key="5">
    <source>
        <dbReference type="ARBA" id="ARBA00022605"/>
    </source>
</evidence>
<evidence type="ECO:0000256" key="10">
    <source>
        <dbReference type="ARBA" id="ARBA00023304"/>
    </source>
</evidence>
<keyword evidence="10 12" id="KW-0100">Branched-chain amino acid biosynthesis</keyword>